<dbReference type="Gene3D" id="3.40.50.2000">
    <property type="entry name" value="Glycogen Phosphorylase B"/>
    <property type="match status" value="2"/>
</dbReference>
<reference evidence="3" key="1">
    <citation type="submission" date="2008-11" db="EMBL/GenBank/DDBJ databases">
        <title>Biosynthetic gene cluster for FD-594 in Streptomyces sp. TA-0256.</title>
        <authorList>
            <person name="Kudo F."/>
            <person name="Yonezawa T."/>
            <person name="Eguchi T."/>
        </authorList>
    </citation>
    <scope>NUCLEOTIDE SEQUENCE</scope>
    <source>
        <strain evidence="3">TA-0256</strain>
    </source>
</reference>
<dbReference type="FunFam" id="3.40.50.2000:FF:000072">
    <property type="entry name" value="Glycosyl transferase"/>
    <property type="match status" value="1"/>
</dbReference>
<dbReference type="PANTHER" id="PTHR48050:SF13">
    <property type="entry name" value="STEROL 3-BETA-GLUCOSYLTRANSFERASE UGT80A2"/>
    <property type="match status" value="1"/>
</dbReference>
<dbReference type="SUPFAM" id="SSF53756">
    <property type="entry name" value="UDP-Glycosyltransferase/glycogen phosphorylase"/>
    <property type="match status" value="1"/>
</dbReference>
<dbReference type="CDD" id="cd03784">
    <property type="entry name" value="GT1_Gtf-like"/>
    <property type="match status" value="1"/>
</dbReference>
<dbReference type="GO" id="GO:0017000">
    <property type="term" value="P:antibiotic biosynthetic process"/>
    <property type="evidence" value="ECO:0007669"/>
    <property type="project" value="UniProtKB-ARBA"/>
</dbReference>
<protein>
    <submittedName>
        <fullName evidence="3">Putative glycosyltransferase</fullName>
    </submittedName>
</protein>
<organism evidence="3">
    <name type="scientific">Streptomyces sp. TA-0256</name>
    <dbReference type="NCBI Taxonomy" id="573242"/>
    <lineage>
        <taxon>Bacteria</taxon>
        <taxon>Bacillati</taxon>
        <taxon>Actinomycetota</taxon>
        <taxon>Actinomycetes</taxon>
        <taxon>Kitasatosporales</taxon>
        <taxon>Streptomycetaceae</taxon>
        <taxon>Streptomyces</taxon>
    </lineage>
</organism>
<dbReference type="GO" id="GO:0016758">
    <property type="term" value="F:hexosyltransferase activity"/>
    <property type="evidence" value="ECO:0007669"/>
    <property type="project" value="UniProtKB-ARBA"/>
</dbReference>
<dbReference type="GO" id="GO:0008194">
    <property type="term" value="F:UDP-glycosyltransferase activity"/>
    <property type="evidence" value="ECO:0007669"/>
    <property type="project" value="InterPro"/>
</dbReference>
<dbReference type="InterPro" id="IPR002213">
    <property type="entry name" value="UDP_glucos_trans"/>
</dbReference>
<dbReference type="InterPro" id="IPR010610">
    <property type="entry name" value="EryCIII-like_C"/>
</dbReference>
<sequence>MPTILMASLAASGHVNPFGPVAAELTGRGHRVIWYTGTAYADRVARTGAQYAAPEAGGFTDLDRLTDEHPEFLALPPDARGAWFVENVFVRPVPGQYQDLRDLMTRHRADVLLADSTLAAASLVHELDRRLWATLSVAPLAVPDPWVPPFGKGWPPGGQPWRRARRWYTETTERRRFPGPLRRMNAVRRSLGVPPVRTSPFDANLTPYLYAQATVPEFEYPRRRLPGQVNFIGPLLPAPPPPGPLPAWWPELAEDRPAVLVTQGTGARDLGELVVPTVRALAGADITVVVTTGGASHEALRPEVLPPNVRVEPFLPYEKLMPRLDAMVTNGGYGTVQLALAHGVPIVAAGRTEDKPEVCARVAWSGTGIDLRQQRPPVPALAKAVHTVLTDPRYRRAASAMSTAFAARRAPRELAVLLEELIATRRPVLASAPL</sequence>
<feature type="domain" description="Erythromycin biosynthesis protein CIII-like C-terminal" evidence="2">
    <location>
        <begin position="280"/>
        <end position="421"/>
    </location>
</feature>
<accession>E5RLN3</accession>
<gene>
    <name evidence="3" type="primary">pnxGT1</name>
</gene>
<dbReference type="AlphaFoldDB" id="E5RLN3"/>
<name>E5RLN3_9ACTN</name>
<keyword evidence="1 3" id="KW-0808">Transferase</keyword>
<dbReference type="PANTHER" id="PTHR48050">
    <property type="entry name" value="STEROL 3-BETA-GLUCOSYLTRANSFERASE"/>
    <property type="match status" value="1"/>
</dbReference>
<proteinExistence type="predicted"/>
<evidence type="ECO:0000259" key="2">
    <source>
        <dbReference type="Pfam" id="PF06722"/>
    </source>
</evidence>
<dbReference type="Pfam" id="PF06722">
    <property type="entry name" value="EryCIII-like_C"/>
    <property type="match status" value="1"/>
</dbReference>
<dbReference type="InterPro" id="IPR050426">
    <property type="entry name" value="Glycosyltransferase_28"/>
</dbReference>
<evidence type="ECO:0000256" key="1">
    <source>
        <dbReference type="ARBA" id="ARBA00022679"/>
    </source>
</evidence>
<evidence type="ECO:0000313" key="3">
    <source>
        <dbReference type="EMBL" id="BAJ52697.1"/>
    </source>
</evidence>
<dbReference type="EMBL" id="AB469194">
    <property type="protein sequence ID" value="BAJ52697.1"/>
    <property type="molecule type" value="Genomic_DNA"/>
</dbReference>